<feature type="compositionally biased region" description="Basic and acidic residues" evidence="1">
    <location>
        <begin position="45"/>
        <end position="60"/>
    </location>
</feature>
<keyword evidence="3" id="KW-1185">Reference proteome</keyword>
<dbReference type="AlphaFoldDB" id="A0A4U1J4U8"/>
<reference evidence="2 3" key="1">
    <citation type="submission" date="2019-04" db="EMBL/GenBank/DDBJ databases">
        <authorList>
            <person name="Li Y."/>
            <person name="Wang J."/>
        </authorList>
    </citation>
    <scope>NUCLEOTIDE SEQUENCE [LARGE SCALE GENOMIC DNA]</scope>
    <source>
        <strain evidence="2 3">DSM 14668</strain>
    </source>
</reference>
<name>A0A4U1J4U8_9BACT</name>
<protein>
    <submittedName>
        <fullName evidence="2">Uncharacterized protein</fullName>
    </submittedName>
</protein>
<dbReference type="EMBL" id="SSMQ01000035">
    <property type="protein sequence ID" value="TKD02271.1"/>
    <property type="molecule type" value="Genomic_DNA"/>
</dbReference>
<comment type="caution">
    <text evidence="2">The sequence shown here is derived from an EMBL/GenBank/DDBJ whole genome shotgun (WGS) entry which is preliminary data.</text>
</comment>
<evidence type="ECO:0000313" key="2">
    <source>
        <dbReference type="EMBL" id="TKD02271.1"/>
    </source>
</evidence>
<evidence type="ECO:0000256" key="1">
    <source>
        <dbReference type="SAM" id="MobiDB-lite"/>
    </source>
</evidence>
<evidence type="ECO:0000313" key="3">
    <source>
        <dbReference type="Proteomes" id="UP000309215"/>
    </source>
</evidence>
<gene>
    <name evidence="2" type="ORF">E8A74_29300</name>
</gene>
<feature type="region of interest" description="Disordered" evidence="1">
    <location>
        <begin position="45"/>
        <end position="102"/>
    </location>
</feature>
<organism evidence="2 3">
    <name type="scientific">Polyangium fumosum</name>
    <dbReference type="NCBI Taxonomy" id="889272"/>
    <lineage>
        <taxon>Bacteria</taxon>
        <taxon>Pseudomonadati</taxon>
        <taxon>Myxococcota</taxon>
        <taxon>Polyangia</taxon>
        <taxon>Polyangiales</taxon>
        <taxon>Polyangiaceae</taxon>
        <taxon>Polyangium</taxon>
    </lineage>
</organism>
<accession>A0A4U1J4U8</accession>
<dbReference type="Proteomes" id="UP000309215">
    <property type="component" value="Unassembled WGS sequence"/>
</dbReference>
<proteinExistence type="predicted"/>
<sequence length="102" mass="9782">MTPGAGGGAASGGAAGCSAGACAVLGGGGACGAWACAAGPIASKERPSAEAATHAREARARRAAGVARRSSGSGNVGIEDCPFGRGSVRGESRSRRLRSLLR</sequence>